<dbReference type="GO" id="GO:0005737">
    <property type="term" value="C:cytoplasm"/>
    <property type="evidence" value="ECO:0007669"/>
    <property type="project" value="UniProtKB-SubCell"/>
</dbReference>
<dbReference type="InterPro" id="IPR003594">
    <property type="entry name" value="HATPase_dom"/>
</dbReference>
<evidence type="ECO:0000256" key="12">
    <source>
        <dbReference type="ARBA" id="ARBA00023012"/>
    </source>
</evidence>
<name>A0A7T4JVI3_9CORY</name>
<dbReference type="Pfam" id="PF07730">
    <property type="entry name" value="HisKA_3"/>
    <property type="match status" value="1"/>
</dbReference>
<comment type="function">
    <text evidence="14">Member of the two-component regulatory system NreB/NreC involved in the control of dissimilatory nitrate/nitrite reduction in response to oxygen. NreB functions as a direct oxygen sensor histidine kinase which is autophosphorylated, in the absence of oxygen, probably at the conserved histidine residue, and transfers its phosphate group probably to a conserved aspartate residue of NreC. NreB/NreC activates the expression of the nitrate (narGHJI) and nitrite (nir) reductase operons, as well as the putative nitrate transporter gene narT.</text>
</comment>
<dbReference type="RefSeq" id="WP_084036401.1">
    <property type="nucleotide sequence ID" value="NZ_CP066007.1"/>
</dbReference>
<organism evidence="18 19">
    <name type="scientific">Corynebacterium glucuronolyticum</name>
    <dbReference type="NCBI Taxonomy" id="39791"/>
    <lineage>
        <taxon>Bacteria</taxon>
        <taxon>Bacillati</taxon>
        <taxon>Actinomycetota</taxon>
        <taxon>Actinomycetes</taxon>
        <taxon>Mycobacteriales</taxon>
        <taxon>Corynebacteriaceae</taxon>
        <taxon>Corynebacterium</taxon>
    </lineage>
</organism>
<dbReference type="InterPro" id="IPR036890">
    <property type="entry name" value="HATPase_C_sf"/>
</dbReference>
<dbReference type="GO" id="GO:0000155">
    <property type="term" value="F:phosphorelay sensor kinase activity"/>
    <property type="evidence" value="ECO:0007669"/>
    <property type="project" value="InterPro"/>
</dbReference>
<dbReference type="GeneID" id="92761298"/>
<dbReference type="InterPro" id="IPR004358">
    <property type="entry name" value="Sig_transdc_His_kin-like_C"/>
</dbReference>
<dbReference type="PIRSF" id="PIRSF037434">
    <property type="entry name" value="STHK_ChrS"/>
    <property type="match status" value="1"/>
</dbReference>
<sequence>MATNRHAPGFSYITVGIHIITALLLAVTVATSLTVGILEFMQVSFLAVTFGAIYYAGNHFFHQLNSTQHGLWAFGLTALWILLLPHHLSAVYLVAALYFVYLRSFDERTSTAAILGATGIVIVANIPTGITVGAVVGPLLGGVVTIGIAFIFRRMWRMSAEKEELIDQLMKTRSQLAQTEHEAGMAAERQRIAHEIHDTVAQGLSSIQMLLSVAEADIKSGKPQEEPLKKIAIAKKSAADNLAEARAMIAALQPAALAKTNLEGALERIAENIESVDVNISVEGEDRQLPMRTETTLLRIAQGALGNVVKHSQATAALVTLTYDPDEVRLDVVDNGVGFDPAQVAARPRGLGHIGLDAMRERAREVGGTLAIESTPGQGTAISVAVPIINTMRDERKDETLS</sequence>
<dbReference type="InterPro" id="IPR050482">
    <property type="entry name" value="Sensor_HK_TwoCompSys"/>
</dbReference>
<evidence type="ECO:0000256" key="13">
    <source>
        <dbReference type="ARBA" id="ARBA00023014"/>
    </source>
</evidence>
<accession>A0A7T4JVI3</accession>
<dbReference type="PANTHER" id="PTHR24421:SF62">
    <property type="entry name" value="SENSORY TRANSDUCTION HISTIDINE KINASE"/>
    <property type="match status" value="1"/>
</dbReference>
<feature type="domain" description="Histidine kinase" evidence="17">
    <location>
        <begin position="191"/>
        <end position="390"/>
    </location>
</feature>
<keyword evidence="16" id="KW-1133">Transmembrane helix</keyword>
<feature type="transmembrane region" description="Helical" evidence="16">
    <location>
        <begin position="12"/>
        <end position="33"/>
    </location>
</feature>
<dbReference type="SUPFAM" id="SSF55874">
    <property type="entry name" value="ATPase domain of HSP90 chaperone/DNA topoisomerase II/histidine kinase"/>
    <property type="match status" value="1"/>
</dbReference>
<dbReference type="OrthoDB" id="144293at2"/>
<dbReference type="CDD" id="cd16917">
    <property type="entry name" value="HATPase_UhpB-NarQ-NarX-like"/>
    <property type="match status" value="1"/>
</dbReference>
<keyword evidence="7" id="KW-0963">Cytoplasm</keyword>
<keyword evidence="6" id="KW-0004">4Fe-4S</keyword>
<dbReference type="EC" id="2.7.13.3" evidence="4"/>
<evidence type="ECO:0000256" key="16">
    <source>
        <dbReference type="SAM" id="Phobius"/>
    </source>
</evidence>
<dbReference type="GO" id="GO:0046872">
    <property type="term" value="F:metal ion binding"/>
    <property type="evidence" value="ECO:0007669"/>
    <property type="project" value="UniProtKB-KW"/>
</dbReference>
<evidence type="ECO:0000256" key="6">
    <source>
        <dbReference type="ARBA" id="ARBA00022485"/>
    </source>
</evidence>
<dbReference type="PANTHER" id="PTHR24421">
    <property type="entry name" value="NITRATE/NITRITE SENSOR PROTEIN NARX-RELATED"/>
    <property type="match status" value="1"/>
</dbReference>
<feature type="transmembrane region" description="Helical" evidence="16">
    <location>
        <begin position="77"/>
        <end position="102"/>
    </location>
</feature>
<evidence type="ECO:0000256" key="8">
    <source>
        <dbReference type="ARBA" id="ARBA00022679"/>
    </source>
</evidence>
<evidence type="ECO:0000256" key="10">
    <source>
        <dbReference type="ARBA" id="ARBA00022777"/>
    </source>
</evidence>
<evidence type="ECO:0000256" key="15">
    <source>
        <dbReference type="ARBA" id="ARBA00030800"/>
    </source>
</evidence>
<dbReference type="EMBL" id="CP066007">
    <property type="protein sequence ID" value="QQB46922.1"/>
    <property type="molecule type" value="Genomic_DNA"/>
</dbReference>
<feature type="transmembrane region" description="Helical" evidence="16">
    <location>
        <begin position="109"/>
        <end position="126"/>
    </location>
</feature>
<feature type="transmembrane region" description="Helical" evidence="16">
    <location>
        <begin position="40"/>
        <end position="57"/>
    </location>
</feature>
<dbReference type="GO" id="GO:0046983">
    <property type="term" value="F:protein dimerization activity"/>
    <property type="evidence" value="ECO:0007669"/>
    <property type="project" value="InterPro"/>
</dbReference>
<evidence type="ECO:0000256" key="4">
    <source>
        <dbReference type="ARBA" id="ARBA00012438"/>
    </source>
</evidence>
<evidence type="ECO:0000256" key="9">
    <source>
        <dbReference type="ARBA" id="ARBA00022723"/>
    </source>
</evidence>
<keyword evidence="10 18" id="KW-0418">Kinase</keyword>
<dbReference type="InterPro" id="IPR017205">
    <property type="entry name" value="Sig_transdc_His_kinase_ChrS"/>
</dbReference>
<dbReference type="InterPro" id="IPR005467">
    <property type="entry name" value="His_kinase_dom"/>
</dbReference>
<dbReference type="PRINTS" id="PR00344">
    <property type="entry name" value="BCTRLSENSOR"/>
</dbReference>
<protein>
    <recommendedName>
        <fullName evidence="5">Oxygen sensor histidine kinase NreB</fullName>
        <ecNumber evidence="4">2.7.13.3</ecNumber>
    </recommendedName>
    <alternativeName>
        <fullName evidence="15">Nitrogen regulation protein B</fullName>
    </alternativeName>
</protein>
<keyword evidence="11" id="KW-0408">Iron</keyword>
<dbReference type="Gene3D" id="1.20.5.1930">
    <property type="match status" value="1"/>
</dbReference>
<feature type="transmembrane region" description="Helical" evidence="16">
    <location>
        <begin position="132"/>
        <end position="152"/>
    </location>
</feature>
<dbReference type="InterPro" id="IPR011712">
    <property type="entry name" value="Sig_transdc_His_kin_sub3_dim/P"/>
</dbReference>
<keyword evidence="8" id="KW-0808">Transferase</keyword>
<keyword evidence="9" id="KW-0479">Metal-binding</keyword>
<keyword evidence="13" id="KW-0411">Iron-sulfur</keyword>
<evidence type="ECO:0000256" key="1">
    <source>
        <dbReference type="ARBA" id="ARBA00000085"/>
    </source>
</evidence>
<keyword evidence="12" id="KW-0902">Two-component regulatory system</keyword>
<evidence type="ECO:0000259" key="17">
    <source>
        <dbReference type="PROSITE" id="PS50109"/>
    </source>
</evidence>
<evidence type="ECO:0000256" key="3">
    <source>
        <dbReference type="ARBA" id="ARBA00004496"/>
    </source>
</evidence>
<evidence type="ECO:0000256" key="14">
    <source>
        <dbReference type="ARBA" id="ARBA00024827"/>
    </source>
</evidence>
<evidence type="ECO:0000256" key="2">
    <source>
        <dbReference type="ARBA" id="ARBA00001966"/>
    </source>
</evidence>
<comment type="catalytic activity">
    <reaction evidence="1">
        <text>ATP + protein L-histidine = ADP + protein N-phospho-L-histidine.</text>
        <dbReference type="EC" id="2.7.13.3"/>
    </reaction>
</comment>
<comment type="cofactor">
    <cofactor evidence="2">
        <name>[4Fe-4S] cluster</name>
        <dbReference type="ChEBI" id="CHEBI:49883"/>
    </cofactor>
</comment>
<dbReference type="GO" id="GO:0051539">
    <property type="term" value="F:4 iron, 4 sulfur cluster binding"/>
    <property type="evidence" value="ECO:0007669"/>
    <property type="project" value="UniProtKB-KW"/>
</dbReference>
<dbReference type="Pfam" id="PF02518">
    <property type="entry name" value="HATPase_c"/>
    <property type="match status" value="1"/>
</dbReference>
<dbReference type="AlphaFoldDB" id="A0A7T4JVI3"/>
<keyword evidence="16" id="KW-0472">Membrane</keyword>
<evidence type="ECO:0000256" key="7">
    <source>
        <dbReference type="ARBA" id="ARBA00022490"/>
    </source>
</evidence>
<comment type="subcellular location">
    <subcellularLocation>
        <location evidence="3">Cytoplasm</location>
    </subcellularLocation>
</comment>
<dbReference type="GO" id="GO:0016020">
    <property type="term" value="C:membrane"/>
    <property type="evidence" value="ECO:0007669"/>
    <property type="project" value="InterPro"/>
</dbReference>
<proteinExistence type="predicted"/>
<dbReference type="Gene3D" id="3.30.565.10">
    <property type="entry name" value="Histidine kinase-like ATPase, C-terminal domain"/>
    <property type="match status" value="1"/>
</dbReference>
<evidence type="ECO:0000313" key="19">
    <source>
        <dbReference type="Proteomes" id="UP000596145"/>
    </source>
</evidence>
<gene>
    <name evidence="18" type="ORF">I6I10_03095</name>
</gene>
<dbReference type="Proteomes" id="UP000596145">
    <property type="component" value="Chromosome"/>
</dbReference>
<evidence type="ECO:0000256" key="11">
    <source>
        <dbReference type="ARBA" id="ARBA00023004"/>
    </source>
</evidence>
<dbReference type="PROSITE" id="PS50109">
    <property type="entry name" value="HIS_KIN"/>
    <property type="match status" value="1"/>
</dbReference>
<dbReference type="SMART" id="SM00387">
    <property type="entry name" value="HATPase_c"/>
    <property type="match status" value="1"/>
</dbReference>
<evidence type="ECO:0000313" key="18">
    <source>
        <dbReference type="EMBL" id="QQB46922.1"/>
    </source>
</evidence>
<reference evidence="18 19" key="1">
    <citation type="submission" date="2020-12" db="EMBL/GenBank/DDBJ databases">
        <title>FDA dAtabase for Regulatory Grade micrObial Sequences (FDA-ARGOS): Supporting development and validation of Infectious Disease Dx tests.</title>
        <authorList>
            <person name="Sproer C."/>
            <person name="Gronow S."/>
            <person name="Severitt S."/>
            <person name="Schroder I."/>
            <person name="Tallon L."/>
            <person name="Sadzewicz L."/>
            <person name="Zhao X."/>
            <person name="Boylan J."/>
            <person name="Ott S."/>
            <person name="Bowen H."/>
            <person name="Vavikolanu K."/>
            <person name="Mehta A."/>
            <person name="Aluvathingal J."/>
            <person name="Nadendla S."/>
            <person name="Lowell S."/>
            <person name="Myers T."/>
            <person name="Yan Y."/>
            <person name="Sichtig H."/>
        </authorList>
    </citation>
    <scope>NUCLEOTIDE SEQUENCE [LARGE SCALE GENOMIC DNA]</scope>
    <source>
        <strain evidence="18 19">FDAARGOS_1053</strain>
    </source>
</reference>
<keyword evidence="16" id="KW-0812">Transmembrane</keyword>
<evidence type="ECO:0000256" key="5">
    <source>
        <dbReference type="ARBA" id="ARBA00017322"/>
    </source>
</evidence>